<dbReference type="InterPro" id="IPR012910">
    <property type="entry name" value="Plug_dom"/>
</dbReference>
<keyword evidence="3 8" id="KW-1134">Transmembrane beta strand</keyword>
<organism evidence="13 14">
    <name type="scientific">Brevundimonas pondensis</name>
    <dbReference type="NCBI Taxonomy" id="2774189"/>
    <lineage>
        <taxon>Bacteria</taxon>
        <taxon>Pseudomonadati</taxon>
        <taxon>Pseudomonadota</taxon>
        <taxon>Alphaproteobacteria</taxon>
        <taxon>Caulobacterales</taxon>
        <taxon>Caulobacteraceae</taxon>
        <taxon>Brevundimonas</taxon>
    </lineage>
</organism>
<evidence type="ECO:0000313" key="13">
    <source>
        <dbReference type="EMBL" id="QTC88917.1"/>
    </source>
</evidence>
<dbReference type="PANTHER" id="PTHR47234:SF2">
    <property type="entry name" value="TONB-DEPENDENT RECEPTOR"/>
    <property type="match status" value="1"/>
</dbReference>
<feature type="domain" description="TonB-dependent receptor-like beta-barrel" evidence="11">
    <location>
        <begin position="411"/>
        <end position="990"/>
    </location>
</feature>
<evidence type="ECO:0000256" key="9">
    <source>
        <dbReference type="RuleBase" id="RU003357"/>
    </source>
</evidence>
<evidence type="ECO:0000256" key="1">
    <source>
        <dbReference type="ARBA" id="ARBA00004571"/>
    </source>
</evidence>
<evidence type="ECO:0000313" key="14">
    <source>
        <dbReference type="Proteomes" id="UP000663942"/>
    </source>
</evidence>
<comment type="subcellular location">
    <subcellularLocation>
        <location evidence="1 8">Cell outer membrane</location>
        <topology evidence="1 8">Multi-pass membrane protein</topology>
    </subcellularLocation>
</comment>
<dbReference type="SUPFAM" id="SSF56935">
    <property type="entry name" value="Porins"/>
    <property type="match status" value="1"/>
</dbReference>
<reference evidence="13 14" key="1">
    <citation type="submission" date="2020-09" db="EMBL/GenBank/DDBJ databases">
        <title>Brevundimonas sp. LVF1 isolated from an oligotrophic pond in Goettingen, Germany.</title>
        <authorList>
            <person name="Friedrich I."/>
            <person name="Klassen A."/>
            <person name="Neubauer H."/>
            <person name="Schneider D."/>
            <person name="Hertel R."/>
            <person name="Daniel R."/>
        </authorList>
    </citation>
    <scope>NUCLEOTIDE SEQUENCE [LARGE SCALE GENOMIC DNA]</scope>
    <source>
        <strain evidence="13 14">LVF1</strain>
    </source>
</reference>
<dbReference type="InterPro" id="IPR000531">
    <property type="entry name" value="Beta-barrel_TonB"/>
</dbReference>
<protein>
    <submittedName>
        <fullName evidence="13">TonB-dependent receptor</fullName>
    </submittedName>
</protein>
<keyword evidence="5 9" id="KW-0798">TonB box</keyword>
<gene>
    <name evidence="13" type="ORF">IFE19_06145</name>
</gene>
<evidence type="ECO:0000256" key="4">
    <source>
        <dbReference type="ARBA" id="ARBA00022692"/>
    </source>
</evidence>
<dbReference type="Gene3D" id="2.170.130.10">
    <property type="entry name" value="TonB-dependent receptor, plug domain"/>
    <property type="match status" value="1"/>
</dbReference>
<sequence length="1026" mass="109518">MGESRTWFPSEFRAVAGTFALSSFVRRGLNLTNKRERLLATTMIAGFALAGLAAPAMAQSQTAEEQTTQVGEIVVTGSRIARQDYQSTSPIVTVDTQDFQATGSVTIDSLLNDMPQFVPSISSTSNNPSNGGQANLNLRGLGTARTLVLMNGRRVVPSNASGVVDVNILPTALIKNIEVISGGASAAYGSDALAGVANFILNDSFEGVQVDVQYGETDRSDGTTESYSLTVGGNFADDRGNMVLSLSRSTRAQIYNGARDWSSISGASGTTPLGSTTFDANNLPTQAFVNGYFGTPTVCPTGTNPTAPCIGNSSQFGFNNDGSLFSYVLTRNFKSPGGITYDGFAQPGVGTYAFNTGALNSLQLPLDRWSAYAGGRYTINDNAEVYSNLLFTQYEAQQELAATPAANNVPGTGFRVPSTNPFIGATLRSFLNSRPNPNSSFLLNKRFTEVGGRIGNDRYNVYQLTTGIRGEVPQSRWTYDVYAQYGRVDNTTTQMGNVSRSAVQRLLDAPDGGASLCAGGFNPFGESNLSPSCVAYISRTGQNTTVSEQTVVEGSLQGQLFTLPAGEVRGAFGVQYRQDNYAFRPDASLAQSNPVVARPDGGSNGGSEIAGFNPSQALSGSTNSKEVFAEVLVPVLADLPFIQQLDLTLGYRYSDYNTIGGVSAYKADVEWQIVDGLRFRGGANRAVRAPSIGELFAPTNTSFPSVGTPSATGLSGDPCDIRSSYRNGANAAKVRDLCLAQGISSASIDSYQFGNNQVSGITGGNVNLEEETADTWSAGLVYQSRFQHPLLSGFSASIDYYNIEITNVIGTVGAAAQLQGCYNAQGQNPTYDPNNGYCQLFARDPLTGNVTQARELNQNLATLKTSGVDAQFDWRVQLADAGLPDWGALSANVVVGWLSDWQRQDTAGGPFINRTGTIDSVFGNTFPEWKMLSSLNWSMGAFGAGVRWRRVGEMTQFGTTTVLEPLHYFDLNGSWAVNDTVVLRAGVNNLTDEDPRTYSPGVQANTDPSTYDVLGRRYYVGLTARF</sequence>
<evidence type="ECO:0000256" key="5">
    <source>
        <dbReference type="ARBA" id="ARBA00023077"/>
    </source>
</evidence>
<keyword evidence="14" id="KW-1185">Reference proteome</keyword>
<feature type="domain" description="TonB-dependent receptor plug" evidence="12">
    <location>
        <begin position="86"/>
        <end position="196"/>
    </location>
</feature>
<feature type="region of interest" description="Disordered" evidence="10">
    <location>
        <begin position="599"/>
        <end position="618"/>
    </location>
</feature>
<keyword evidence="6 8" id="KW-0472">Membrane</keyword>
<name>A0ABX7SMI5_9CAUL</name>
<evidence type="ECO:0000256" key="10">
    <source>
        <dbReference type="SAM" id="MobiDB-lite"/>
    </source>
</evidence>
<evidence type="ECO:0000256" key="8">
    <source>
        <dbReference type="PROSITE-ProRule" id="PRU01360"/>
    </source>
</evidence>
<dbReference type="Gene3D" id="2.40.170.20">
    <property type="entry name" value="TonB-dependent receptor, beta-barrel domain"/>
    <property type="match status" value="1"/>
</dbReference>
<keyword evidence="13" id="KW-0675">Receptor</keyword>
<keyword evidence="2 8" id="KW-0813">Transport</keyword>
<keyword evidence="7 8" id="KW-0998">Cell outer membrane</keyword>
<dbReference type="Pfam" id="PF07715">
    <property type="entry name" value="Plug"/>
    <property type="match status" value="1"/>
</dbReference>
<dbReference type="InterPro" id="IPR039426">
    <property type="entry name" value="TonB-dep_rcpt-like"/>
</dbReference>
<proteinExistence type="inferred from homology"/>
<evidence type="ECO:0000256" key="6">
    <source>
        <dbReference type="ARBA" id="ARBA00023136"/>
    </source>
</evidence>
<dbReference type="PROSITE" id="PS52016">
    <property type="entry name" value="TONB_DEPENDENT_REC_3"/>
    <property type="match status" value="1"/>
</dbReference>
<dbReference type="InterPro" id="IPR037066">
    <property type="entry name" value="Plug_dom_sf"/>
</dbReference>
<evidence type="ECO:0000259" key="12">
    <source>
        <dbReference type="Pfam" id="PF07715"/>
    </source>
</evidence>
<comment type="similarity">
    <text evidence="8 9">Belongs to the TonB-dependent receptor family.</text>
</comment>
<dbReference type="Pfam" id="PF00593">
    <property type="entry name" value="TonB_dep_Rec_b-barrel"/>
    <property type="match status" value="1"/>
</dbReference>
<dbReference type="Proteomes" id="UP000663942">
    <property type="component" value="Chromosome"/>
</dbReference>
<keyword evidence="4 8" id="KW-0812">Transmembrane</keyword>
<dbReference type="PANTHER" id="PTHR47234">
    <property type="match status" value="1"/>
</dbReference>
<evidence type="ECO:0000256" key="3">
    <source>
        <dbReference type="ARBA" id="ARBA00022452"/>
    </source>
</evidence>
<evidence type="ECO:0000256" key="7">
    <source>
        <dbReference type="ARBA" id="ARBA00023237"/>
    </source>
</evidence>
<dbReference type="InterPro" id="IPR036942">
    <property type="entry name" value="Beta-barrel_TonB_sf"/>
</dbReference>
<evidence type="ECO:0000259" key="11">
    <source>
        <dbReference type="Pfam" id="PF00593"/>
    </source>
</evidence>
<accession>A0ABX7SMI5</accession>
<dbReference type="EMBL" id="CP062006">
    <property type="protein sequence ID" value="QTC88917.1"/>
    <property type="molecule type" value="Genomic_DNA"/>
</dbReference>
<evidence type="ECO:0000256" key="2">
    <source>
        <dbReference type="ARBA" id="ARBA00022448"/>
    </source>
</evidence>